<organism evidence="6 7">
    <name type="scientific">Aquamicrobium defluvii</name>
    <dbReference type="NCBI Taxonomy" id="69279"/>
    <lineage>
        <taxon>Bacteria</taxon>
        <taxon>Pseudomonadati</taxon>
        <taxon>Pseudomonadota</taxon>
        <taxon>Alphaproteobacteria</taxon>
        <taxon>Hyphomicrobiales</taxon>
        <taxon>Phyllobacteriaceae</taxon>
        <taxon>Aquamicrobium</taxon>
    </lineage>
</organism>
<proteinExistence type="predicted"/>
<dbReference type="Proteomes" id="UP000019849">
    <property type="component" value="Unassembled WGS sequence"/>
</dbReference>
<evidence type="ECO:0000256" key="3">
    <source>
        <dbReference type="ARBA" id="ARBA00023163"/>
    </source>
</evidence>
<dbReference type="InterPro" id="IPR012318">
    <property type="entry name" value="HTH_CRP"/>
</dbReference>
<dbReference type="Gene3D" id="2.60.120.10">
    <property type="entry name" value="Jelly Rolls"/>
    <property type="match status" value="1"/>
</dbReference>
<dbReference type="InterPro" id="IPR014710">
    <property type="entry name" value="RmlC-like_jellyroll"/>
</dbReference>
<dbReference type="GO" id="GO:0005829">
    <property type="term" value="C:cytosol"/>
    <property type="evidence" value="ECO:0007669"/>
    <property type="project" value="TreeGrafter"/>
</dbReference>
<evidence type="ECO:0000256" key="1">
    <source>
        <dbReference type="ARBA" id="ARBA00023015"/>
    </source>
</evidence>
<dbReference type="Gene3D" id="1.10.10.10">
    <property type="entry name" value="Winged helix-like DNA-binding domain superfamily/Winged helix DNA-binding domain"/>
    <property type="match status" value="1"/>
</dbReference>
<dbReference type="PATRIC" id="fig|69279.3.peg.3890"/>
<comment type="caution">
    <text evidence="6">The sequence shown here is derived from an EMBL/GenBank/DDBJ whole genome shotgun (WGS) entry which is preliminary data.</text>
</comment>
<protein>
    <submittedName>
        <fullName evidence="6">Transcriptional regulator</fullName>
    </submittedName>
</protein>
<evidence type="ECO:0000313" key="7">
    <source>
        <dbReference type="Proteomes" id="UP000019849"/>
    </source>
</evidence>
<dbReference type="NCBIfam" id="NF006901">
    <property type="entry name" value="PRK09392.1"/>
    <property type="match status" value="1"/>
</dbReference>
<keyword evidence="2" id="KW-0238">DNA-binding</keyword>
<accession>A0A011V2I3</accession>
<dbReference type="PROSITE" id="PS51063">
    <property type="entry name" value="HTH_CRP_2"/>
    <property type="match status" value="1"/>
</dbReference>
<dbReference type="Pfam" id="PF00027">
    <property type="entry name" value="cNMP_binding"/>
    <property type="match status" value="1"/>
</dbReference>
<dbReference type="RefSeq" id="WP_051520722.1">
    <property type="nucleotide sequence ID" value="NZ_KK073901.1"/>
</dbReference>
<dbReference type="SUPFAM" id="SSF46785">
    <property type="entry name" value="Winged helix' DNA-binding domain"/>
    <property type="match status" value="1"/>
</dbReference>
<dbReference type="SUPFAM" id="SSF51206">
    <property type="entry name" value="cAMP-binding domain-like"/>
    <property type="match status" value="1"/>
</dbReference>
<evidence type="ECO:0000259" key="5">
    <source>
        <dbReference type="PROSITE" id="PS51063"/>
    </source>
</evidence>
<dbReference type="STRING" id="69279.BG36_13995"/>
<dbReference type="InterPro" id="IPR050397">
    <property type="entry name" value="Env_Response_Regulators"/>
</dbReference>
<keyword evidence="1" id="KW-0805">Transcription regulation</keyword>
<dbReference type="InterPro" id="IPR036388">
    <property type="entry name" value="WH-like_DNA-bd_sf"/>
</dbReference>
<evidence type="ECO:0000256" key="2">
    <source>
        <dbReference type="ARBA" id="ARBA00023125"/>
    </source>
</evidence>
<reference evidence="6 7" key="1">
    <citation type="submission" date="2014-02" db="EMBL/GenBank/DDBJ databases">
        <title>Aquamicrobium defluvii Genome sequencing.</title>
        <authorList>
            <person name="Wang X."/>
        </authorList>
    </citation>
    <scope>NUCLEOTIDE SEQUENCE [LARGE SCALE GENOMIC DNA]</scope>
    <source>
        <strain evidence="6 7">W13Z1</strain>
    </source>
</reference>
<gene>
    <name evidence="6" type="ORF">BG36_13995</name>
</gene>
<dbReference type="GO" id="GO:0003700">
    <property type="term" value="F:DNA-binding transcription factor activity"/>
    <property type="evidence" value="ECO:0007669"/>
    <property type="project" value="TreeGrafter"/>
</dbReference>
<sequence>MRDDEKSRLRRLPLFREMTTPTFDKLMEIAYVQTFPAQLELIRQGDFADFLHVIIEGSVELRAAWNGNSTVMGIVHPVSTFILAACVCDEPYLMSASTLERSQIVMIPAADVRVALRHDPDFAMAAMRELAEGYRTFVRHAKNLKLRSSQQRLAAYILHQSRCNSDATTIVLPVEKRHLASHLGMTPENLSRSMKALQDHGVAVQGMRVTIIDRGRLAAVAVPDPLIDGPAVKTATAAFAKWPDSA</sequence>
<evidence type="ECO:0000259" key="4">
    <source>
        <dbReference type="PROSITE" id="PS50042"/>
    </source>
</evidence>
<dbReference type="InterPro" id="IPR000595">
    <property type="entry name" value="cNMP-bd_dom"/>
</dbReference>
<feature type="domain" description="HTH crp-type" evidence="5">
    <location>
        <begin position="147"/>
        <end position="215"/>
    </location>
</feature>
<dbReference type="PANTHER" id="PTHR24567:SF26">
    <property type="entry name" value="REGULATORY PROTEIN YEIL"/>
    <property type="match status" value="1"/>
</dbReference>
<dbReference type="eggNOG" id="COG0664">
    <property type="taxonomic scope" value="Bacteria"/>
</dbReference>
<name>A0A011V2I3_9HYPH</name>
<dbReference type="SMART" id="SM00100">
    <property type="entry name" value="cNMP"/>
    <property type="match status" value="1"/>
</dbReference>
<dbReference type="PROSITE" id="PS50042">
    <property type="entry name" value="CNMP_BINDING_3"/>
    <property type="match status" value="1"/>
</dbReference>
<feature type="domain" description="Cyclic nucleotide-binding" evidence="4">
    <location>
        <begin position="14"/>
        <end position="133"/>
    </location>
</feature>
<dbReference type="Pfam" id="PF13545">
    <property type="entry name" value="HTH_Crp_2"/>
    <property type="match status" value="1"/>
</dbReference>
<dbReference type="EMBL" id="JENY01000029">
    <property type="protein sequence ID" value="EXL02685.1"/>
    <property type="molecule type" value="Genomic_DNA"/>
</dbReference>
<dbReference type="GO" id="GO:0003677">
    <property type="term" value="F:DNA binding"/>
    <property type="evidence" value="ECO:0007669"/>
    <property type="project" value="UniProtKB-KW"/>
</dbReference>
<dbReference type="SMART" id="SM00419">
    <property type="entry name" value="HTH_CRP"/>
    <property type="match status" value="1"/>
</dbReference>
<dbReference type="HOGENOM" id="CLU_075053_4_0_5"/>
<dbReference type="AlphaFoldDB" id="A0A011V2I3"/>
<evidence type="ECO:0000313" key="6">
    <source>
        <dbReference type="EMBL" id="EXL02685.1"/>
    </source>
</evidence>
<dbReference type="CDD" id="cd00038">
    <property type="entry name" value="CAP_ED"/>
    <property type="match status" value="1"/>
</dbReference>
<keyword evidence="3" id="KW-0804">Transcription</keyword>
<dbReference type="InterPro" id="IPR018490">
    <property type="entry name" value="cNMP-bd_dom_sf"/>
</dbReference>
<dbReference type="InterPro" id="IPR036390">
    <property type="entry name" value="WH_DNA-bd_sf"/>
</dbReference>
<dbReference type="PANTHER" id="PTHR24567">
    <property type="entry name" value="CRP FAMILY TRANSCRIPTIONAL REGULATORY PROTEIN"/>
    <property type="match status" value="1"/>
</dbReference>